<dbReference type="InterPro" id="IPR009409">
    <property type="entry name" value="DUF1059"/>
</dbReference>
<sequence>MKTMTCQDLGGPCDLAHRGESADEIIKAQDQHLKEVVEAGDDAHVPAREDMKGRWRHPIKSMGWYKDVKKRFAELPER</sequence>
<accession>A0A1A2SVY2</accession>
<evidence type="ECO:0008006" key="3">
    <source>
        <dbReference type="Google" id="ProtNLM"/>
    </source>
</evidence>
<dbReference type="EMBL" id="LZJU01000172">
    <property type="protein sequence ID" value="OBH68280.1"/>
    <property type="molecule type" value="Genomic_DNA"/>
</dbReference>
<dbReference type="AlphaFoldDB" id="A0A1A2SYJ7"/>
<gene>
    <name evidence="1" type="ORF">A5683_07715</name>
</gene>
<proteinExistence type="predicted"/>
<organism evidence="1 2">
    <name type="scientific">Mycobacterium mantenii</name>
    <dbReference type="NCBI Taxonomy" id="560555"/>
    <lineage>
        <taxon>Bacteria</taxon>
        <taxon>Bacillati</taxon>
        <taxon>Actinomycetota</taxon>
        <taxon>Actinomycetes</taxon>
        <taxon>Mycobacteriales</taxon>
        <taxon>Mycobacteriaceae</taxon>
        <taxon>Mycobacterium</taxon>
        <taxon>Mycobacterium avium complex (MAC)</taxon>
    </lineage>
</organism>
<protein>
    <recommendedName>
        <fullName evidence="3">DUF1059 domain-containing protein</fullName>
    </recommendedName>
</protein>
<reference evidence="1 2" key="1">
    <citation type="submission" date="2016-06" db="EMBL/GenBank/DDBJ databases">
        <authorList>
            <person name="Kjaerup R.B."/>
            <person name="Dalgaard T.S."/>
            <person name="Juul-Madsen H.R."/>
        </authorList>
    </citation>
    <scope>NUCLEOTIDE SEQUENCE [LARGE SCALE GENOMIC DNA]</scope>
    <source>
        <strain evidence="1 2">E152</strain>
    </source>
</reference>
<dbReference type="OrthoDB" id="1450972at2"/>
<evidence type="ECO:0000313" key="2">
    <source>
        <dbReference type="Proteomes" id="UP000092389"/>
    </source>
</evidence>
<comment type="caution">
    <text evidence="1">The sequence shown here is derived from an EMBL/GenBank/DDBJ whole genome shotgun (WGS) entry which is preliminary data.</text>
</comment>
<accession>A0A1A2SYJ7</accession>
<dbReference type="Proteomes" id="UP000092389">
    <property type="component" value="Unassembled WGS sequence"/>
</dbReference>
<name>A0A1A2SYJ7_MYCNT</name>
<evidence type="ECO:0000313" key="1">
    <source>
        <dbReference type="EMBL" id="OBH68280.1"/>
    </source>
</evidence>
<dbReference type="Pfam" id="PF06348">
    <property type="entry name" value="DUF1059"/>
    <property type="match status" value="1"/>
</dbReference>